<dbReference type="PRINTS" id="PR00862">
    <property type="entry name" value="PROLIGOPTASE"/>
</dbReference>
<name>A0A506UKF4_9PROT</name>
<accession>A0A506UKF4</accession>
<sequence>MSKQTSSRLSPPVPKRESVILEQLGHTRCDPYAWMKDPDWQQVLRDPGRLRPDIREHLEAENAYAADMLAETEDLQATLLEEMKARIPATEESVPVPDGPWLYNRRFETDAQYPLHVRTPRPASEEPAAEGQEQETAGPEEILLDVTARAQGHDFYSLGGAAVSDDHGLYAFSEDTQGSEVFRIHLKDLTNKDQATGTMLWGEEAGPGLPGPVKSSTGAFAFSPDSEWLFWIWRDDNGRPARLYRRRTRPKPGEPLEDILVYEETDPGFFLNLSVSASRQWIMLERGDHDTNETLLIPAADPQAAPVSFAPLVRGERYSLTHWGDRFIILTNRAEPGASTPGQAVDFTLMQAPDRPTPQQEWTPFLPQTPGHFLLQVSAGRDFLAWSERFEGNERIYMLARKDAPALRPAENDPPSEAGLDLREIARSVQMDEPAYDLTLLGILEYDRPVLRYVYQSPTTPPHWYDLNMETGARILRKVRDVPSGHDPQAYETRRLFAPAPDGEIVPVTVLMKRGTKLDGSAPLLLYGYGSYGISMEAAFSTTTLSLVDRGWIHAIAHVRGGSEKGWNWFLEGRGRKKPNTFTDFIAVARHLIAEGYTSPRRIVAHGGSAGGLLMGAVANMAPELFAGIAAQVPFVDMLNTMSDTSLPLTPPEWPEWGNPLTDPEAYALIASYSPYDNVRQADYPAILAMGGLSDPRVTYWEPAKWIARLRDIAQGGPFLCRINMEAGHGGSSGRYTRLKEVALVQAFAVWCLKQA</sequence>
<dbReference type="GO" id="GO:0006508">
    <property type="term" value="P:proteolysis"/>
    <property type="evidence" value="ECO:0007669"/>
    <property type="project" value="UniProtKB-KW"/>
</dbReference>
<organism evidence="8 9">
    <name type="scientific">Oecophyllibacter saccharovorans</name>
    <dbReference type="NCBI Taxonomy" id="2558360"/>
    <lineage>
        <taxon>Bacteria</taxon>
        <taxon>Pseudomonadati</taxon>
        <taxon>Pseudomonadota</taxon>
        <taxon>Alphaproteobacteria</taxon>
        <taxon>Acetobacterales</taxon>
        <taxon>Acetobacteraceae</taxon>
        <taxon>Oecophyllibacter</taxon>
    </lineage>
</organism>
<evidence type="ECO:0000259" key="7">
    <source>
        <dbReference type="Pfam" id="PF02897"/>
    </source>
</evidence>
<proteinExistence type="inferred from homology"/>
<dbReference type="AlphaFoldDB" id="A0A506UKF4"/>
<gene>
    <name evidence="8" type="ORF">E3202_04335</name>
</gene>
<feature type="domain" description="Peptidase S9 prolyl oligopeptidase catalytic" evidence="6">
    <location>
        <begin position="540"/>
        <end position="755"/>
    </location>
</feature>
<dbReference type="InterPro" id="IPR023302">
    <property type="entry name" value="Pept_S9A_N"/>
</dbReference>
<evidence type="ECO:0000313" key="8">
    <source>
        <dbReference type="EMBL" id="TPW33831.1"/>
    </source>
</evidence>
<feature type="region of interest" description="Disordered" evidence="5">
    <location>
        <begin position="119"/>
        <end position="138"/>
    </location>
</feature>
<dbReference type="PANTHER" id="PTHR11757">
    <property type="entry name" value="PROTEASE FAMILY S9A OLIGOPEPTIDASE"/>
    <property type="match status" value="1"/>
</dbReference>
<evidence type="ECO:0000313" key="9">
    <source>
        <dbReference type="Proteomes" id="UP000315037"/>
    </source>
</evidence>
<dbReference type="InterPro" id="IPR029058">
    <property type="entry name" value="AB_hydrolase_fold"/>
</dbReference>
<dbReference type="EMBL" id="SORZ01000002">
    <property type="protein sequence ID" value="TPW33831.1"/>
    <property type="molecule type" value="Genomic_DNA"/>
</dbReference>
<evidence type="ECO:0000256" key="2">
    <source>
        <dbReference type="ARBA" id="ARBA00022670"/>
    </source>
</evidence>
<dbReference type="PANTHER" id="PTHR11757:SF19">
    <property type="entry name" value="PROLYL ENDOPEPTIDASE-LIKE"/>
    <property type="match status" value="1"/>
</dbReference>
<keyword evidence="4" id="KW-0720">Serine protease</keyword>
<reference evidence="8 9" key="1">
    <citation type="submission" date="2019-03" db="EMBL/GenBank/DDBJ databases">
        <title>The complete genome sequence of Neokomagataea sp. Jb2 NBRC113641.</title>
        <authorList>
            <person name="Chua K.-O."/>
            <person name="Chan K.-G."/>
            <person name="See-Too W.-S."/>
        </authorList>
    </citation>
    <scope>NUCLEOTIDE SEQUENCE [LARGE SCALE GENOMIC DNA]</scope>
    <source>
        <strain evidence="8 9">Jb2</strain>
    </source>
</reference>
<evidence type="ECO:0000256" key="1">
    <source>
        <dbReference type="ARBA" id="ARBA00005228"/>
    </source>
</evidence>
<comment type="caution">
    <text evidence="8">The sequence shown here is derived from an EMBL/GenBank/DDBJ whole genome shotgun (WGS) entry which is preliminary data.</text>
</comment>
<feature type="domain" description="Peptidase S9A N-terminal" evidence="7">
    <location>
        <begin position="11"/>
        <end position="479"/>
    </location>
</feature>
<dbReference type="Pfam" id="PF00326">
    <property type="entry name" value="Peptidase_S9"/>
    <property type="match status" value="1"/>
</dbReference>
<keyword evidence="9" id="KW-1185">Reference proteome</keyword>
<protein>
    <submittedName>
        <fullName evidence="8">S9 family peptidase</fullName>
    </submittedName>
</protein>
<dbReference type="RefSeq" id="WP_165600553.1">
    <property type="nucleotide sequence ID" value="NZ_SORZ01000002.1"/>
</dbReference>
<dbReference type="SUPFAM" id="SSF50993">
    <property type="entry name" value="Peptidase/esterase 'gauge' domain"/>
    <property type="match status" value="1"/>
</dbReference>
<dbReference type="Proteomes" id="UP000315037">
    <property type="component" value="Unassembled WGS sequence"/>
</dbReference>
<dbReference type="Pfam" id="PF02897">
    <property type="entry name" value="Peptidase_S9_N"/>
    <property type="match status" value="1"/>
</dbReference>
<evidence type="ECO:0000256" key="4">
    <source>
        <dbReference type="ARBA" id="ARBA00022825"/>
    </source>
</evidence>
<dbReference type="InterPro" id="IPR001375">
    <property type="entry name" value="Peptidase_S9_cat"/>
</dbReference>
<evidence type="ECO:0000256" key="3">
    <source>
        <dbReference type="ARBA" id="ARBA00022801"/>
    </source>
</evidence>
<comment type="similarity">
    <text evidence="1">Belongs to the peptidase S9A family.</text>
</comment>
<dbReference type="Gene3D" id="2.130.10.120">
    <property type="entry name" value="Prolyl oligopeptidase, N-terminal domain"/>
    <property type="match status" value="1"/>
</dbReference>
<keyword evidence="2" id="KW-0645">Protease</keyword>
<dbReference type="Gene3D" id="3.40.50.1820">
    <property type="entry name" value="alpha/beta hydrolase"/>
    <property type="match status" value="1"/>
</dbReference>
<keyword evidence="3" id="KW-0378">Hydrolase</keyword>
<evidence type="ECO:0000256" key="5">
    <source>
        <dbReference type="SAM" id="MobiDB-lite"/>
    </source>
</evidence>
<dbReference type="SUPFAM" id="SSF53474">
    <property type="entry name" value="alpha/beta-Hydrolases"/>
    <property type="match status" value="1"/>
</dbReference>
<evidence type="ECO:0000259" key="6">
    <source>
        <dbReference type="Pfam" id="PF00326"/>
    </source>
</evidence>
<dbReference type="GO" id="GO:0004252">
    <property type="term" value="F:serine-type endopeptidase activity"/>
    <property type="evidence" value="ECO:0007669"/>
    <property type="project" value="InterPro"/>
</dbReference>
<dbReference type="InterPro" id="IPR002470">
    <property type="entry name" value="Peptidase_S9A"/>
</dbReference>
<dbReference type="InterPro" id="IPR051543">
    <property type="entry name" value="Serine_Peptidase_S9A"/>
</dbReference>